<protein>
    <submittedName>
        <fullName evidence="2">Uncharacterized protein</fullName>
    </submittedName>
</protein>
<dbReference type="AlphaFoldDB" id="A0A5N6LAB5"/>
<keyword evidence="3" id="KW-1185">Reference proteome</keyword>
<gene>
    <name evidence="2" type="ORF">E3N88_45262</name>
</gene>
<accession>A0A5N6LAB5</accession>
<sequence>MKLINKRDVDYGFGGDASSCRGGQNRIPTRCCQASEENLDTDLRRVREEAGEAVASTGDDNLGGAGGRWEAGNGNGND</sequence>
<evidence type="ECO:0000313" key="2">
    <source>
        <dbReference type="EMBL" id="KAC9787235.1"/>
    </source>
</evidence>
<organism evidence="2 3">
    <name type="scientific">Mikania micrantha</name>
    <name type="common">bitter vine</name>
    <dbReference type="NCBI Taxonomy" id="192012"/>
    <lineage>
        <taxon>Eukaryota</taxon>
        <taxon>Viridiplantae</taxon>
        <taxon>Streptophyta</taxon>
        <taxon>Embryophyta</taxon>
        <taxon>Tracheophyta</taxon>
        <taxon>Spermatophyta</taxon>
        <taxon>Magnoliopsida</taxon>
        <taxon>eudicotyledons</taxon>
        <taxon>Gunneridae</taxon>
        <taxon>Pentapetalae</taxon>
        <taxon>asterids</taxon>
        <taxon>campanulids</taxon>
        <taxon>Asterales</taxon>
        <taxon>Asteraceae</taxon>
        <taxon>Asteroideae</taxon>
        <taxon>Heliantheae alliance</taxon>
        <taxon>Eupatorieae</taxon>
        <taxon>Mikania</taxon>
    </lineage>
</organism>
<feature type="region of interest" description="Disordered" evidence="1">
    <location>
        <begin position="50"/>
        <end position="78"/>
    </location>
</feature>
<evidence type="ECO:0000256" key="1">
    <source>
        <dbReference type="SAM" id="MobiDB-lite"/>
    </source>
</evidence>
<comment type="caution">
    <text evidence="2">The sequence shown here is derived from an EMBL/GenBank/DDBJ whole genome shotgun (WGS) entry which is preliminary data.</text>
</comment>
<proteinExistence type="predicted"/>
<reference evidence="2 3" key="1">
    <citation type="submission" date="2019-05" db="EMBL/GenBank/DDBJ databases">
        <title>Mikania micrantha, genome provides insights into the molecular mechanism of rapid growth.</title>
        <authorList>
            <person name="Liu B."/>
        </authorList>
    </citation>
    <scope>NUCLEOTIDE SEQUENCE [LARGE SCALE GENOMIC DNA]</scope>
    <source>
        <strain evidence="2">NLD-2019</strain>
        <tissue evidence="2">Leaf</tissue>
    </source>
</reference>
<dbReference type="EMBL" id="SZYD01002233">
    <property type="protein sequence ID" value="KAC9787235.1"/>
    <property type="molecule type" value="Genomic_DNA"/>
</dbReference>
<feature type="compositionally biased region" description="Gly residues" evidence="1">
    <location>
        <begin position="61"/>
        <end position="78"/>
    </location>
</feature>
<dbReference type="Proteomes" id="UP000326396">
    <property type="component" value="Unassembled WGS sequence"/>
</dbReference>
<evidence type="ECO:0000313" key="3">
    <source>
        <dbReference type="Proteomes" id="UP000326396"/>
    </source>
</evidence>
<name>A0A5N6LAB5_9ASTR</name>